<gene>
    <name evidence="1" type="ORF">SCHPADRAFT_993759</name>
</gene>
<organism evidence="1 2">
    <name type="scientific">Schizopora paradoxa</name>
    <dbReference type="NCBI Taxonomy" id="27342"/>
    <lineage>
        <taxon>Eukaryota</taxon>
        <taxon>Fungi</taxon>
        <taxon>Dikarya</taxon>
        <taxon>Basidiomycota</taxon>
        <taxon>Agaricomycotina</taxon>
        <taxon>Agaricomycetes</taxon>
        <taxon>Hymenochaetales</taxon>
        <taxon>Schizoporaceae</taxon>
        <taxon>Schizopora</taxon>
    </lineage>
</organism>
<protein>
    <submittedName>
        <fullName evidence="1">Uncharacterized protein</fullName>
    </submittedName>
</protein>
<dbReference type="AlphaFoldDB" id="A0A0H2SM39"/>
<proteinExistence type="predicted"/>
<dbReference type="EMBL" id="KQ085897">
    <property type="protein sequence ID" value="KLO18146.1"/>
    <property type="molecule type" value="Genomic_DNA"/>
</dbReference>
<sequence length="166" mass="18606">MSLAGFLAMDMRSSSESHGFRFPCLETLDLSVRIGNISRSEAPALSFPHSLIPPSLKHLSIKTYSISISPNVQESTEENFPPPQSQSAAHVSYALQTVTLQVHRLGRIVPWVKELALKIEDQHYWEDFVGLTSKCPFGGDDEHVVHRDDLDRWCEENIGGKIDIGY</sequence>
<name>A0A0H2SM39_9AGAM</name>
<keyword evidence="2" id="KW-1185">Reference proteome</keyword>
<evidence type="ECO:0000313" key="2">
    <source>
        <dbReference type="Proteomes" id="UP000053477"/>
    </source>
</evidence>
<accession>A0A0H2SM39</accession>
<reference evidence="1 2" key="1">
    <citation type="submission" date="2015-04" db="EMBL/GenBank/DDBJ databases">
        <title>Complete genome sequence of Schizopora paradoxa KUC8140, a cosmopolitan wood degrader in East Asia.</title>
        <authorList>
            <consortium name="DOE Joint Genome Institute"/>
            <person name="Min B."/>
            <person name="Park H."/>
            <person name="Jang Y."/>
            <person name="Kim J.-J."/>
            <person name="Kim K.H."/>
            <person name="Pangilinan J."/>
            <person name="Lipzen A."/>
            <person name="Riley R."/>
            <person name="Grigoriev I.V."/>
            <person name="Spatafora J.W."/>
            <person name="Choi I.-G."/>
        </authorList>
    </citation>
    <scope>NUCLEOTIDE SEQUENCE [LARGE SCALE GENOMIC DNA]</scope>
    <source>
        <strain evidence="1 2">KUC8140</strain>
    </source>
</reference>
<dbReference type="Proteomes" id="UP000053477">
    <property type="component" value="Unassembled WGS sequence"/>
</dbReference>
<dbReference type="InParanoid" id="A0A0H2SM39"/>
<evidence type="ECO:0000313" key="1">
    <source>
        <dbReference type="EMBL" id="KLO18146.1"/>
    </source>
</evidence>